<evidence type="ECO:0000313" key="2">
    <source>
        <dbReference type="Proteomes" id="UP000734854"/>
    </source>
</evidence>
<reference evidence="1 2" key="1">
    <citation type="submission" date="2020-08" db="EMBL/GenBank/DDBJ databases">
        <title>Plant Genome Project.</title>
        <authorList>
            <person name="Zhang R.-G."/>
        </authorList>
    </citation>
    <scope>NUCLEOTIDE SEQUENCE [LARGE SCALE GENOMIC DNA]</scope>
    <source>
        <tissue evidence="1">Rhizome</tissue>
    </source>
</reference>
<dbReference type="EMBL" id="JACMSC010000008">
    <property type="protein sequence ID" value="KAG6512294.1"/>
    <property type="molecule type" value="Genomic_DNA"/>
</dbReference>
<proteinExistence type="predicted"/>
<name>A0A8J5LBM8_ZINOF</name>
<dbReference type="Proteomes" id="UP000734854">
    <property type="component" value="Unassembled WGS sequence"/>
</dbReference>
<gene>
    <name evidence="1" type="ORF">ZIOFF_030391</name>
</gene>
<evidence type="ECO:0000313" key="1">
    <source>
        <dbReference type="EMBL" id="KAG6512294.1"/>
    </source>
</evidence>
<organism evidence="1 2">
    <name type="scientific">Zingiber officinale</name>
    <name type="common">Ginger</name>
    <name type="synonym">Amomum zingiber</name>
    <dbReference type="NCBI Taxonomy" id="94328"/>
    <lineage>
        <taxon>Eukaryota</taxon>
        <taxon>Viridiplantae</taxon>
        <taxon>Streptophyta</taxon>
        <taxon>Embryophyta</taxon>
        <taxon>Tracheophyta</taxon>
        <taxon>Spermatophyta</taxon>
        <taxon>Magnoliopsida</taxon>
        <taxon>Liliopsida</taxon>
        <taxon>Zingiberales</taxon>
        <taxon>Zingiberaceae</taxon>
        <taxon>Zingiber</taxon>
    </lineage>
</organism>
<protein>
    <submittedName>
        <fullName evidence="1">Uncharacterized protein</fullName>
    </submittedName>
</protein>
<sequence>MDIETIVRDLGHEVTGVAVTRDEAVALAMEDRPGLCHQPVSSSTLPLSLLSALLPTLDWVTPAAYISPETAVGHIPIDPKPEQISDPSFEVKFYAVVGQSLHTVAIGSCNDGEFECHQPVSSSTLPLSLPSALLPTLDWVTPAAYLSPETAVGHIPIDPKPEQISDPSFEVKFYAVVGQSLHTVAIGSCNDGEFECHQPVSSSTLPLSLLSALLPTPDWVTPATYLSPETAVGHIPIDPKPEQISDPSFEVKFYAVVGQSLHTVAIGSCNDGEFEVRFRILNFE</sequence>
<accession>A0A8J5LBM8</accession>
<keyword evidence="2" id="KW-1185">Reference proteome</keyword>
<dbReference type="AlphaFoldDB" id="A0A8J5LBM8"/>
<comment type="caution">
    <text evidence="1">The sequence shown here is derived from an EMBL/GenBank/DDBJ whole genome shotgun (WGS) entry which is preliminary data.</text>
</comment>